<accession>A0A1V3WEH0</accession>
<dbReference type="AlphaFoldDB" id="A0A1V3WEH0"/>
<proteinExistence type="predicted"/>
<name>A0A1V3WEH0_MYCKA</name>
<organism evidence="2 3">
    <name type="scientific">Mycobacterium kansasii</name>
    <dbReference type="NCBI Taxonomy" id="1768"/>
    <lineage>
        <taxon>Bacteria</taxon>
        <taxon>Bacillati</taxon>
        <taxon>Actinomycetota</taxon>
        <taxon>Actinomycetes</taxon>
        <taxon>Mycobacteriales</taxon>
        <taxon>Mycobacteriaceae</taxon>
        <taxon>Mycobacterium</taxon>
    </lineage>
</organism>
<evidence type="ECO:0000256" key="1">
    <source>
        <dbReference type="SAM" id="MobiDB-lite"/>
    </source>
</evidence>
<dbReference type="Proteomes" id="UP000188532">
    <property type="component" value="Unassembled WGS sequence"/>
</dbReference>
<dbReference type="EMBL" id="MVBN01000011">
    <property type="protein sequence ID" value="OOK65384.1"/>
    <property type="molecule type" value="Genomic_DNA"/>
</dbReference>
<sequence>MSGSLTRLVNGVRGTHLTAPADVDSDPAAGRFDPRGYDSQGMFA</sequence>
<gene>
    <name evidence="2" type="ORF">BZL29_7689</name>
</gene>
<evidence type="ECO:0000313" key="2">
    <source>
        <dbReference type="EMBL" id="OOK65384.1"/>
    </source>
</evidence>
<protein>
    <submittedName>
        <fullName evidence="2">Uncharacterized protein</fullName>
    </submittedName>
</protein>
<comment type="caution">
    <text evidence="2">The sequence shown here is derived from an EMBL/GenBank/DDBJ whole genome shotgun (WGS) entry which is preliminary data.</text>
</comment>
<reference evidence="2 3" key="1">
    <citation type="submission" date="2017-02" db="EMBL/GenBank/DDBJ databases">
        <title>Complete genome sequences of Mycobacterium kansasii strains isolated from rhesus macaques.</title>
        <authorList>
            <person name="Panda A."/>
            <person name="Nagaraj S."/>
            <person name="Zhao X."/>
            <person name="Tettelin H."/>
            <person name="Detolla L.J."/>
        </authorList>
    </citation>
    <scope>NUCLEOTIDE SEQUENCE [LARGE SCALE GENOMIC DNA]</scope>
    <source>
        <strain evidence="2 3">11-3469</strain>
    </source>
</reference>
<evidence type="ECO:0000313" key="3">
    <source>
        <dbReference type="Proteomes" id="UP000188532"/>
    </source>
</evidence>
<feature type="region of interest" description="Disordered" evidence="1">
    <location>
        <begin position="1"/>
        <end position="44"/>
    </location>
</feature>